<accession>A0AA51RRB2</accession>
<dbReference type="KEGG" id="plei:Q9312_12900"/>
<dbReference type="GO" id="GO:0008295">
    <property type="term" value="P:spermidine biosynthetic process"/>
    <property type="evidence" value="ECO:0007669"/>
    <property type="project" value="UniProtKB-UniRule"/>
</dbReference>
<dbReference type="Gene3D" id="2.40.37.10">
    <property type="entry name" value="Lyase, Ornithine Decarboxylase, Chain A, domain 1"/>
    <property type="match status" value="1"/>
</dbReference>
<dbReference type="GO" id="GO:0006527">
    <property type="term" value="P:L-arginine catabolic process"/>
    <property type="evidence" value="ECO:0007669"/>
    <property type="project" value="InterPro"/>
</dbReference>
<dbReference type="CDD" id="cd06830">
    <property type="entry name" value="PLPDE_III_ADC"/>
    <property type="match status" value="1"/>
</dbReference>
<gene>
    <name evidence="19" type="primary">speA</name>
    <name evidence="19" type="ORF">Q9312_12900</name>
</gene>
<feature type="active site" description="Proton donor" evidence="15">
    <location>
        <position position="499"/>
    </location>
</feature>
<dbReference type="EMBL" id="CP133548">
    <property type="protein sequence ID" value="WMS86117.1"/>
    <property type="molecule type" value="Genomic_DNA"/>
</dbReference>
<evidence type="ECO:0000256" key="3">
    <source>
        <dbReference type="ARBA" id="ARBA00002257"/>
    </source>
</evidence>
<evidence type="ECO:0000256" key="8">
    <source>
        <dbReference type="ARBA" id="ARBA00022842"/>
    </source>
</evidence>
<evidence type="ECO:0000256" key="10">
    <source>
        <dbReference type="ARBA" id="ARBA00023066"/>
    </source>
</evidence>
<evidence type="ECO:0000259" key="16">
    <source>
        <dbReference type="Pfam" id="PF02784"/>
    </source>
</evidence>
<dbReference type="InterPro" id="IPR022653">
    <property type="entry name" value="De-COase2_pyr-phos_BS"/>
</dbReference>
<dbReference type="NCBIfam" id="NF003763">
    <property type="entry name" value="PRK05354.1"/>
    <property type="match status" value="1"/>
</dbReference>
<evidence type="ECO:0000256" key="6">
    <source>
        <dbReference type="ARBA" id="ARBA00022723"/>
    </source>
</evidence>
<keyword evidence="11" id="KW-0620">Polyamine biosynthesis</keyword>
<feature type="domain" description="Orn/DAP/Arg decarboxylase 2 N-terminal" evidence="16">
    <location>
        <begin position="89"/>
        <end position="341"/>
    </location>
</feature>
<evidence type="ECO:0000256" key="9">
    <source>
        <dbReference type="ARBA" id="ARBA00022898"/>
    </source>
</evidence>
<feature type="domain" description="Arginine decarboxylase helical bundle" evidence="17">
    <location>
        <begin position="368"/>
        <end position="449"/>
    </location>
</feature>
<protein>
    <recommendedName>
        <fullName evidence="5 13">Arginine decarboxylase</fullName>
        <ecNumber evidence="5 13">4.1.1.19</ecNumber>
    </recommendedName>
</protein>
<evidence type="ECO:0000256" key="15">
    <source>
        <dbReference type="PIRSR" id="PIRSR600183-50"/>
    </source>
</evidence>
<comment type="similarity">
    <text evidence="4">Belongs to the Orn/Lys/Arg decarboxylase class-II family. SpeA subfamily.</text>
</comment>
<dbReference type="Proteomes" id="UP001239782">
    <property type="component" value="Chromosome"/>
</dbReference>
<dbReference type="Gene3D" id="3.20.20.10">
    <property type="entry name" value="Alanine racemase"/>
    <property type="match status" value="1"/>
</dbReference>
<dbReference type="RefSeq" id="WP_309201269.1">
    <property type="nucleotide sequence ID" value="NZ_CP133548.1"/>
</dbReference>
<evidence type="ECO:0000256" key="4">
    <source>
        <dbReference type="ARBA" id="ARBA00008357"/>
    </source>
</evidence>
<evidence type="ECO:0000259" key="18">
    <source>
        <dbReference type="Pfam" id="PF17944"/>
    </source>
</evidence>
<comment type="function">
    <text evidence="3">Catalyzes the biosynthesis of agmatine from arginine.</text>
</comment>
<keyword evidence="20" id="KW-1185">Reference proteome</keyword>
<dbReference type="PRINTS" id="PR01180">
    <property type="entry name" value="ARGDCRBXLASE"/>
</dbReference>
<evidence type="ECO:0000313" key="19">
    <source>
        <dbReference type="EMBL" id="WMS86117.1"/>
    </source>
</evidence>
<comment type="cofactor">
    <cofactor evidence="2">
        <name>Mg(2+)</name>
        <dbReference type="ChEBI" id="CHEBI:18420"/>
    </cofactor>
</comment>
<keyword evidence="10" id="KW-0745">Spermidine biosynthesis</keyword>
<dbReference type="InterPro" id="IPR022644">
    <property type="entry name" value="De-COase2_N"/>
</dbReference>
<evidence type="ECO:0000259" key="17">
    <source>
        <dbReference type="Pfam" id="PF17810"/>
    </source>
</evidence>
<comment type="cofactor">
    <cofactor evidence="1 14">
        <name>pyridoxal 5'-phosphate</name>
        <dbReference type="ChEBI" id="CHEBI:597326"/>
    </cofactor>
</comment>
<proteinExistence type="inferred from homology"/>
<dbReference type="PROSITE" id="PS00878">
    <property type="entry name" value="ODR_DC_2_1"/>
    <property type="match status" value="1"/>
</dbReference>
<keyword evidence="6" id="KW-0479">Metal-binding</keyword>
<dbReference type="InterPro" id="IPR041128">
    <property type="entry name" value="Arg_decarbox_C"/>
</dbReference>
<keyword evidence="8" id="KW-0460">Magnesium</keyword>
<sequence>MTNQSDSALDNYNVPLWSDGFFNIDKDGDLVLVSQHRGDDVSHKLHTIVEKLKTDEKPLPVLIRFGNILRDRLDQITGAFADAIEQNSYQNKFTCVYPIKVNQQREVVNELVQHGGERFGLEAGSKPELLAVLGTDMPRQSVVVCNGYKDREYIRTALIGQQMGRRVYIVVEKLHELELVIEEAKRMNIEPTLGVRVRMYAISKGNWQDTGGEKSKFGLSPSQLIKLTEMLAEHNMTHCLQFLHCHLGSQISSITDIRKGVKECARYFVELKRMGLPLRVIDVGGGLGVDYEGTQSPSYYSINYTVQEYANTIVQTVIDVLDQHKLEHPEIITESGRALTAHHAVLVTNMFDREKAPGLSEPEPVLDSDANVLQNLWRHYQTVDEESASEAFHSGVFYLNEALMLYTHEAISLEEWARAEQLYFAICRKIYPLLNPEIPGNQDILRELDTKLADKLFCNFSLFQSLPDAWGVGQIFPVIPLSGLNRPLTYRGVIKDITCDSDGRIERYVNGNALESSLRLPEIEDDQPLTLGIFMVGAYQEILGALHNLFGDTHTVHINLAADGSIEEIEQNPGDTVSEALSIVHFDSSNLEKRYAQQLQESQLSTQQVEEYLTELSSGLSGYTYLED</sequence>
<dbReference type="Gene3D" id="1.20.58.930">
    <property type="match status" value="1"/>
</dbReference>
<dbReference type="InterPro" id="IPR002985">
    <property type="entry name" value="Arg_decrbxlase"/>
</dbReference>
<feature type="modified residue" description="N6-(pyridoxal phosphate)lysine" evidence="14">
    <location>
        <position position="100"/>
    </location>
</feature>
<organism evidence="19 20">
    <name type="scientific">Pleionea litopenaei</name>
    <dbReference type="NCBI Taxonomy" id="3070815"/>
    <lineage>
        <taxon>Bacteria</taxon>
        <taxon>Pseudomonadati</taxon>
        <taxon>Pseudomonadota</taxon>
        <taxon>Gammaproteobacteria</taxon>
        <taxon>Oceanospirillales</taxon>
        <taxon>Pleioneaceae</taxon>
        <taxon>Pleionea</taxon>
    </lineage>
</organism>
<evidence type="ECO:0000256" key="7">
    <source>
        <dbReference type="ARBA" id="ARBA00022793"/>
    </source>
</evidence>
<dbReference type="SUPFAM" id="SSF50621">
    <property type="entry name" value="Alanine racemase C-terminal domain-like"/>
    <property type="match status" value="1"/>
</dbReference>
<dbReference type="PROSITE" id="PS00879">
    <property type="entry name" value="ODR_DC_2_2"/>
    <property type="match status" value="1"/>
</dbReference>
<dbReference type="InterPro" id="IPR040634">
    <property type="entry name" value="Arg_decarb_HB"/>
</dbReference>
<keyword evidence="7" id="KW-0210">Decarboxylase</keyword>
<dbReference type="AlphaFoldDB" id="A0AA51RRB2"/>
<dbReference type="PIRSF" id="PIRSF001336">
    <property type="entry name" value="Arg_decrbxlase"/>
    <property type="match status" value="1"/>
</dbReference>
<dbReference type="Gene3D" id="1.10.287.3440">
    <property type="match status" value="1"/>
</dbReference>
<dbReference type="Pfam" id="PF17810">
    <property type="entry name" value="Arg_decarb_HB"/>
    <property type="match status" value="1"/>
</dbReference>
<feature type="domain" description="Arginine decarboxylase C-terminal helical" evidence="18">
    <location>
        <begin position="577"/>
        <end position="626"/>
    </location>
</feature>
<evidence type="ECO:0000256" key="12">
    <source>
        <dbReference type="ARBA" id="ARBA00023239"/>
    </source>
</evidence>
<dbReference type="Pfam" id="PF02784">
    <property type="entry name" value="Orn_Arg_deC_N"/>
    <property type="match status" value="1"/>
</dbReference>
<dbReference type="InterPro" id="IPR022657">
    <property type="entry name" value="De-COase2_CS"/>
</dbReference>
<dbReference type="InterPro" id="IPR029066">
    <property type="entry name" value="PLP-binding_barrel"/>
</dbReference>
<dbReference type="PRINTS" id="PR01179">
    <property type="entry name" value="ODADCRBXLASE"/>
</dbReference>
<dbReference type="FunFam" id="3.20.20.10:FF:000001">
    <property type="entry name" value="Biosynthetic arginine decarboxylase"/>
    <property type="match status" value="1"/>
</dbReference>
<dbReference type="InterPro" id="IPR009006">
    <property type="entry name" value="Ala_racemase/Decarboxylase_C"/>
</dbReference>
<keyword evidence="12 19" id="KW-0456">Lyase</keyword>
<dbReference type="NCBIfam" id="TIGR01273">
    <property type="entry name" value="speA"/>
    <property type="match status" value="1"/>
</dbReference>
<reference evidence="19 20" key="1">
    <citation type="submission" date="2023-08" db="EMBL/GenBank/DDBJ databases">
        <title>Pleionea litopenaei sp. nov., isolated from stomach of juvenile Litopenaeus vannamei.</title>
        <authorList>
            <person name="Rho A.M."/>
            <person name="Hwang C.Y."/>
        </authorList>
    </citation>
    <scope>NUCLEOTIDE SEQUENCE [LARGE SCALE GENOMIC DNA]</scope>
    <source>
        <strain evidence="19 20">HL-JVS1</strain>
    </source>
</reference>
<dbReference type="PANTHER" id="PTHR43295">
    <property type="entry name" value="ARGININE DECARBOXYLASE"/>
    <property type="match status" value="1"/>
</dbReference>
<evidence type="ECO:0000256" key="13">
    <source>
        <dbReference type="NCBIfam" id="TIGR01273"/>
    </source>
</evidence>
<dbReference type="GO" id="GO:0033388">
    <property type="term" value="P:putrescine biosynthetic process from arginine"/>
    <property type="evidence" value="ECO:0007669"/>
    <property type="project" value="UniProtKB-ARBA"/>
</dbReference>
<evidence type="ECO:0000256" key="14">
    <source>
        <dbReference type="PIRSR" id="PIRSR001336-50"/>
    </source>
</evidence>
<evidence type="ECO:0000256" key="11">
    <source>
        <dbReference type="ARBA" id="ARBA00023115"/>
    </source>
</evidence>
<evidence type="ECO:0000256" key="1">
    <source>
        <dbReference type="ARBA" id="ARBA00001933"/>
    </source>
</evidence>
<dbReference type="EC" id="4.1.1.19" evidence="5 13"/>
<dbReference type="Pfam" id="PF17944">
    <property type="entry name" value="Arg_decarbox_C"/>
    <property type="match status" value="1"/>
</dbReference>
<dbReference type="GO" id="GO:0008792">
    <property type="term" value="F:arginine decarboxylase activity"/>
    <property type="evidence" value="ECO:0007669"/>
    <property type="project" value="UniProtKB-UniRule"/>
</dbReference>
<dbReference type="InterPro" id="IPR000183">
    <property type="entry name" value="Orn/DAP/Arg_de-COase"/>
</dbReference>
<evidence type="ECO:0000313" key="20">
    <source>
        <dbReference type="Proteomes" id="UP001239782"/>
    </source>
</evidence>
<keyword evidence="9 14" id="KW-0663">Pyridoxal phosphate</keyword>
<name>A0AA51RRB2_9GAMM</name>
<dbReference type="GO" id="GO:0046872">
    <property type="term" value="F:metal ion binding"/>
    <property type="evidence" value="ECO:0007669"/>
    <property type="project" value="UniProtKB-KW"/>
</dbReference>
<dbReference type="PANTHER" id="PTHR43295:SF9">
    <property type="entry name" value="BIOSYNTHETIC ARGININE DECARBOXYLASE"/>
    <property type="match status" value="1"/>
</dbReference>
<evidence type="ECO:0000256" key="5">
    <source>
        <dbReference type="ARBA" id="ARBA00012426"/>
    </source>
</evidence>
<evidence type="ECO:0000256" key="2">
    <source>
        <dbReference type="ARBA" id="ARBA00001946"/>
    </source>
</evidence>
<dbReference type="SUPFAM" id="SSF51419">
    <property type="entry name" value="PLP-binding barrel"/>
    <property type="match status" value="1"/>
</dbReference>